<comment type="caution">
    <text evidence="1">The sequence shown here is derived from an EMBL/GenBank/DDBJ whole genome shotgun (WGS) entry which is preliminary data.</text>
</comment>
<gene>
    <name evidence="1" type="ORF">LCGC14_2566760</name>
</gene>
<organism evidence="1">
    <name type="scientific">marine sediment metagenome</name>
    <dbReference type="NCBI Taxonomy" id="412755"/>
    <lineage>
        <taxon>unclassified sequences</taxon>
        <taxon>metagenomes</taxon>
        <taxon>ecological metagenomes</taxon>
    </lineage>
</organism>
<dbReference type="EMBL" id="LAZR01042519">
    <property type="protein sequence ID" value="KKL09347.1"/>
    <property type="molecule type" value="Genomic_DNA"/>
</dbReference>
<reference evidence="1" key="1">
    <citation type="journal article" date="2015" name="Nature">
        <title>Complex archaea that bridge the gap between prokaryotes and eukaryotes.</title>
        <authorList>
            <person name="Spang A."/>
            <person name="Saw J.H."/>
            <person name="Jorgensen S.L."/>
            <person name="Zaremba-Niedzwiedzka K."/>
            <person name="Martijn J."/>
            <person name="Lind A.E."/>
            <person name="van Eijk R."/>
            <person name="Schleper C."/>
            <person name="Guy L."/>
            <person name="Ettema T.J."/>
        </authorList>
    </citation>
    <scope>NUCLEOTIDE SEQUENCE</scope>
</reference>
<dbReference type="Gene3D" id="3.40.50.2300">
    <property type="match status" value="2"/>
</dbReference>
<protein>
    <submittedName>
        <fullName evidence="1">Uncharacterized protein</fullName>
    </submittedName>
</protein>
<name>A0A0F9B6D9_9ZZZZ</name>
<dbReference type="AlphaFoldDB" id="A0A0F9B6D9"/>
<proteinExistence type="predicted"/>
<evidence type="ECO:0000313" key="1">
    <source>
        <dbReference type="EMBL" id="KKL09347.1"/>
    </source>
</evidence>
<accession>A0A0F9B6D9</accession>
<sequence>MKLFIKIILFILLTLLLNSFVFASDMEGPKKVLVLYSHQNPLIYSDLVTQGFLSVLESSETYRFEYYIEYMDLTRFSDELYFQKLLDFYRQKYSGVKMDFFIAVSTHALNFLLRYGDELSPGTPIVFCAIGKQQVENLSLGPNVTGFTAEVNMKKTLDLALKLQPDTRRVVVVGGASRTDRFWETVVRKEFREYEDEIEFIYLSGLPMKDLLERVADQPEHSIIFYSQILL</sequence>
<feature type="non-terminal residue" evidence="1">
    <location>
        <position position="231"/>
    </location>
</feature>